<evidence type="ECO:0000313" key="2">
    <source>
        <dbReference type="EMBL" id="GIY33839.1"/>
    </source>
</evidence>
<evidence type="ECO:0000313" key="3">
    <source>
        <dbReference type="Proteomes" id="UP001054945"/>
    </source>
</evidence>
<evidence type="ECO:0000256" key="1">
    <source>
        <dbReference type="SAM" id="MobiDB-lite"/>
    </source>
</evidence>
<feature type="compositionally biased region" description="Basic and acidic residues" evidence="1">
    <location>
        <begin position="183"/>
        <end position="196"/>
    </location>
</feature>
<dbReference type="Proteomes" id="UP001054945">
    <property type="component" value="Unassembled WGS sequence"/>
</dbReference>
<accession>A0AAV4SKK3</accession>
<organism evidence="2 3">
    <name type="scientific">Caerostris extrusa</name>
    <name type="common">Bark spider</name>
    <name type="synonym">Caerostris bankana</name>
    <dbReference type="NCBI Taxonomy" id="172846"/>
    <lineage>
        <taxon>Eukaryota</taxon>
        <taxon>Metazoa</taxon>
        <taxon>Ecdysozoa</taxon>
        <taxon>Arthropoda</taxon>
        <taxon>Chelicerata</taxon>
        <taxon>Arachnida</taxon>
        <taxon>Araneae</taxon>
        <taxon>Araneomorphae</taxon>
        <taxon>Entelegynae</taxon>
        <taxon>Araneoidea</taxon>
        <taxon>Araneidae</taxon>
        <taxon>Caerostris</taxon>
    </lineage>
</organism>
<dbReference type="AlphaFoldDB" id="A0AAV4SKK3"/>
<reference evidence="2 3" key="1">
    <citation type="submission" date="2021-06" db="EMBL/GenBank/DDBJ databases">
        <title>Caerostris extrusa draft genome.</title>
        <authorList>
            <person name="Kono N."/>
            <person name="Arakawa K."/>
        </authorList>
    </citation>
    <scope>NUCLEOTIDE SEQUENCE [LARGE SCALE GENOMIC DNA]</scope>
</reference>
<dbReference type="EMBL" id="BPLR01009693">
    <property type="protein sequence ID" value="GIY33839.1"/>
    <property type="molecule type" value="Genomic_DNA"/>
</dbReference>
<proteinExistence type="predicted"/>
<comment type="caution">
    <text evidence="2">The sequence shown here is derived from an EMBL/GenBank/DDBJ whole genome shotgun (WGS) entry which is preliminary data.</text>
</comment>
<feature type="region of interest" description="Disordered" evidence="1">
    <location>
        <begin position="162"/>
        <end position="196"/>
    </location>
</feature>
<feature type="compositionally biased region" description="Polar residues" evidence="1">
    <location>
        <begin position="252"/>
        <end position="283"/>
    </location>
</feature>
<name>A0AAV4SKK3_CAEEX</name>
<protein>
    <submittedName>
        <fullName evidence="2">DNA excision repair protein ERCC-6-like</fullName>
    </submittedName>
</protein>
<keyword evidence="3" id="KW-1185">Reference proteome</keyword>
<gene>
    <name evidence="2" type="primary">ercc6l</name>
    <name evidence="2" type="ORF">CEXT_24521</name>
</gene>
<feature type="region of interest" description="Disordered" evidence="1">
    <location>
        <begin position="244"/>
        <end position="286"/>
    </location>
</feature>
<feature type="compositionally biased region" description="Low complexity" evidence="1">
    <location>
        <begin position="169"/>
        <end position="182"/>
    </location>
</feature>
<sequence length="316" mass="35643">MSDFEELQKEGKRLAAEGKLYESLHRFELARKIKETPKVLSRIQRLKEKALSLLLLKKNSEETSGILSRLKNIEVKNEKKPINSEQLCPEKLKKFNELKNSAIELSYVGKIAEAIHNFSEAQKLCDCPKVKKYIKELEGLVSKYPKKLEKFQNLTDSGRKLASAVARGSKSPPKFPSLSSSSPEDHQISASTERDCDVFTRIDPPKTVSSTVTNGTKKCQSFVNGQTKERDFVPSISISQSVSSDTSKERNFTFQMQKSSSSESETCRPTQNNPVDLSPNTLSRFKPRPSALQKRFLRGSRRIKGTYKKTVSGIFD</sequence>